<dbReference type="STRING" id="1314674.A0A0D7AUR8"/>
<reference evidence="4 5" key="1">
    <citation type="journal article" date="2015" name="Fungal Genet. Biol.">
        <title>Evolution of novel wood decay mechanisms in Agaricales revealed by the genome sequences of Fistulina hepatica and Cylindrobasidium torrendii.</title>
        <authorList>
            <person name="Floudas D."/>
            <person name="Held B.W."/>
            <person name="Riley R."/>
            <person name="Nagy L.G."/>
            <person name="Koehler G."/>
            <person name="Ransdell A.S."/>
            <person name="Younus H."/>
            <person name="Chow J."/>
            <person name="Chiniquy J."/>
            <person name="Lipzen A."/>
            <person name="Tritt A."/>
            <person name="Sun H."/>
            <person name="Haridas S."/>
            <person name="LaButti K."/>
            <person name="Ohm R.A."/>
            <person name="Kues U."/>
            <person name="Blanchette R.A."/>
            <person name="Grigoriev I.V."/>
            <person name="Minto R.E."/>
            <person name="Hibbett D.S."/>
        </authorList>
    </citation>
    <scope>NUCLEOTIDE SEQUENCE [LARGE SCALE GENOMIC DNA]</scope>
    <source>
        <strain evidence="4 5">FP15055 ss-10</strain>
    </source>
</reference>
<feature type="domain" description="Yeast cell wall synthesis Kre9/Knh1-like N-terminal" evidence="3">
    <location>
        <begin position="34"/>
        <end position="122"/>
    </location>
</feature>
<keyword evidence="5" id="KW-1185">Reference proteome</keyword>
<feature type="signal peptide" evidence="2">
    <location>
        <begin position="1"/>
        <end position="19"/>
    </location>
</feature>
<evidence type="ECO:0000259" key="3">
    <source>
        <dbReference type="Pfam" id="PF10342"/>
    </source>
</evidence>
<sequence>MKYSILAAFAPMFFSLASAAEVNPLDIWNPTITSPTSETVWPVGQTVEVTWSTADAPENVSNGGSVVLGKGADFLYNVIVDHFDLKAANGAIAVTVPDVEAGDDYFVVLFGDSGNASDKFTIEA</sequence>
<accession>A0A0D7AUR8</accession>
<evidence type="ECO:0000313" key="4">
    <source>
        <dbReference type="EMBL" id="KIY61730.1"/>
    </source>
</evidence>
<proteinExistence type="predicted"/>
<dbReference type="OrthoDB" id="2973648at2759"/>
<name>A0A0D7AUR8_9AGAR</name>
<evidence type="ECO:0000313" key="5">
    <source>
        <dbReference type="Proteomes" id="UP000054007"/>
    </source>
</evidence>
<dbReference type="Pfam" id="PF10342">
    <property type="entry name" value="Kre9_KNH"/>
    <property type="match status" value="1"/>
</dbReference>
<protein>
    <recommendedName>
        <fullName evidence="3">Yeast cell wall synthesis Kre9/Knh1-like N-terminal domain-containing protein</fullName>
    </recommendedName>
</protein>
<dbReference type="EMBL" id="KN880882">
    <property type="protein sequence ID" value="KIY61730.1"/>
    <property type="molecule type" value="Genomic_DNA"/>
</dbReference>
<dbReference type="Proteomes" id="UP000054007">
    <property type="component" value="Unassembled WGS sequence"/>
</dbReference>
<evidence type="ECO:0000256" key="1">
    <source>
        <dbReference type="ARBA" id="ARBA00022729"/>
    </source>
</evidence>
<dbReference type="AlphaFoldDB" id="A0A0D7AUR8"/>
<organism evidence="4 5">
    <name type="scientific">Cylindrobasidium torrendii FP15055 ss-10</name>
    <dbReference type="NCBI Taxonomy" id="1314674"/>
    <lineage>
        <taxon>Eukaryota</taxon>
        <taxon>Fungi</taxon>
        <taxon>Dikarya</taxon>
        <taxon>Basidiomycota</taxon>
        <taxon>Agaricomycotina</taxon>
        <taxon>Agaricomycetes</taxon>
        <taxon>Agaricomycetidae</taxon>
        <taxon>Agaricales</taxon>
        <taxon>Marasmiineae</taxon>
        <taxon>Physalacriaceae</taxon>
        <taxon>Cylindrobasidium</taxon>
    </lineage>
</organism>
<feature type="chain" id="PRO_5002316452" description="Yeast cell wall synthesis Kre9/Knh1-like N-terminal domain-containing protein" evidence="2">
    <location>
        <begin position="20"/>
        <end position="124"/>
    </location>
</feature>
<keyword evidence="1 2" id="KW-0732">Signal</keyword>
<gene>
    <name evidence="4" type="ORF">CYLTODRAFT_405301</name>
</gene>
<evidence type="ECO:0000256" key="2">
    <source>
        <dbReference type="SAM" id="SignalP"/>
    </source>
</evidence>
<dbReference type="InterPro" id="IPR018466">
    <property type="entry name" value="Kre9/Knh1-like_N"/>
</dbReference>